<dbReference type="Gene3D" id="1.10.3910.10">
    <property type="entry name" value="SP0561-like"/>
    <property type="match status" value="1"/>
</dbReference>
<accession>A0ABU0C7X4</accession>
<reference evidence="3 4" key="1">
    <citation type="submission" date="2023-07" db="EMBL/GenBank/DDBJ databases">
        <title>Genomic Encyclopedia of Type Strains, Phase IV (KMG-IV): sequencing the most valuable type-strain genomes for metagenomic binning, comparative biology and taxonomic classification.</title>
        <authorList>
            <person name="Goeker M."/>
        </authorList>
    </citation>
    <scope>NUCLEOTIDE SEQUENCE [LARGE SCALE GENOMIC DNA]</scope>
    <source>
        <strain evidence="3 4">DSM 11549</strain>
    </source>
</reference>
<dbReference type="Pfam" id="PF08984">
    <property type="entry name" value="DUF1858"/>
    <property type="match status" value="1"/>
</dbReference>
<dbReference type="PANTHER" id="PTHR39341">
    <property type="entry name" value="BSL7085 PROTEIN"/>
    <property type="match status" value="1"/>
</dbReference>
<evidence type="ECO:0000259" key="2">
    <source>
        <dbReference type="Pfam" id="PF08984"/>
    </source>
</evidence>
<evidence type="ECO:0000313" key="3">
    <source>
        <dbReference type="EMBL" id="MDQ0326079.1"/>
    </source>
</evidence>
<organism evidence="3 4">
    <name type="scientific">Rhodopseudomonas julia</name>
    <dbReference type="NCBI Taxonomy" id="200617"/>
    <lineage>
        <taxon>Bacteria</taxon>
        <taxon>Pseudomonadati</taxon>
        <taxon>Pseudomonadota</taxon>
        <taxon>Alphaproteobacteria</taxon>
        <taxon>Hyphomicrobiales</taxon>
        <taxon>Nitrobacteraceae</taxon>
        <taxon>Rhodopseudomonas</taxon>
    </lineage>
</organism>
<sequence>MPAPPLSLNFADMAVDEFLTRYKNAIPVFMRRRLLCIGCPFGHMHSVRDACTEHGIEPEPLLRELADHVTPHERPEHRAKTAEPRKEGP</sequence>
<proteinExistence type="predicted"/>
<gene>
    <name evidence="3" type="ORF">J2R99_001948</name>
</gene>
<dbReference type="Proteomes" id="UP001230253">
    <property type="component" value="Unassembled WGS sequence"/>
</dbReference>
<evidence type="ECO:0000313" key="4">
    <source>
        <dbReference type="Proteomes" id="UP001230253"/>
    </source>
</evidence>
<dbReference type="EMBL" id="JAUSUK010000002">
    <property type="protein sequence ID" value="MDQ0326079.1"/>
    <property type="molecule type" value="Genomic_DNA"/>
</dbReference>
<dbReference type="InterPro" id="IPR015077">
    <property type="entry name" value="DUF1858"/>
</dbReference>
<name>A0ABU0C7X4_9BRAD</name>
<dbReference type="SUPFAM" id="SSF140683">
    <property type="entry name" value="SP0561-like"/>
    <property type="match status" value="1"/>
</dbReference>
<dbReference type="InterPro" id="IPR023883">
    <property type="entry name" value="CHP03980_redox-disulphide"/>
</dbReference>
<dbReference type="PANTHER" id="PTHR39341:SF1">
    <property type="entry name" value="DUF1858 DOMAIN-CONTAINING PROTEIN"/>
    <property type="match status" value="1"/>
</dbReference>
<comment type="caution">
    <text evidence="3">The sequence shown here is derived from an EMBL/GenBank/DDBJ whole genome shotgun (WGS) entry which is preliminary data.</text>
</comment>
<dbReference type="InterPro" id="IPR038062">
    <property type="entry name" value="ScdA-like_N_sf"/>
</dbReference>
<feature type="domain" description="DUF1858" evidence="2">
    <location>
        <begin position="12"/>
        <end position="61"/>
    </location>
</feature>
<evidence type="ECO:0000256" key="1">
    <source>
        <dbReference type="SAM" id="MobiDB-lite"/>
    </source>
</evidence>
<feature type="region of interest" description="Disordered" evidence="1">
    <location>
        <begin position="65"/>
        <end position="89"/>
    </location>
</feature>
<dbReference type="RefSeq" id="WP_307154297.1">
    <property type="nucleotide sequence ID" value="NZ_JAUSUK010000002.1"/>
</dbReference>
<dbReference type="NCBIfam" id="TIGR03980">
    <property type="entry name" value="prismane_assoc"/>
    <property type="match status" value="1"/>
</dbReference>
<keyword evidence="4" id="KW-1185">Reference proteome</keyword>
<protein>
    <submittedName>
        <fullName evidence="3">Hybrid cluster-associated redox disulfide protein</fullName>
    </submittedName>
</protein>